<dbReference type="GO" id="GO:0006260">
    <property type="term" value="P:DNA replication"/>
    <property type="evidence" value="ECO:0007669"/>
    <property type="project" value="InterPro"/>
</dbReference>
<proteinExistence type="predicted"/>
<dbReference type="PANTHER" id="PTHR21556:SF2">
    <property type="entry name" value="TRESLIN"/>
    <property type="match status" value="1"/>
</dbReference>
<protein>
    <submittedName>
        <fullName evidence="2">LIM domain-containing protein A, putative isoform 1</fullName>
    </submittedName>
</protein>
<feature type="compositionally biased region" description="Polar residues" evidence="1">
    <location>
        <begin position="872"/>
        <end position="883"/>
    </location>
</feature>
<evidence type="ECO:0000313" key="3">
    <source>
        <dbReference type="Proteomes" id="UP001163823"/>
    </source>
</evidence>
<dbReference type="EMBL" id="JARAOO010000004">
    <property type="protein sequence ID" value="KAJ7969848.1"/>
    <property type="molecule type" value="Genomic_DNA"/>
</dbReference>
<name>A0AAD7M4Q3_QUISA</name>
<dbReference type="GO" id="GO:0005634">
    <property type="term" value="C:nucleus"/>
    <property type="evidence" value="ECO:0007669"/>
    <property type="project" value="InterPro"/>
</dbReference>
<dbReference type="KEGG" id="qsa:O6P43_008125"/>
<dbReference type="GO" id="GO:0033314">
    <property type="term" value="P:mitotic DNA replication checkpoint signaling"/>
    <property type="evidence" value="ECO:0007669"/>
    <property type="project" value="InterPro"/>
</dbReference>
<feature type="compositionally biased region" description="Polar residues" evidence="1">
    <location>
        <begin position="833"/>
        <end position="842"/>
    </location>
</feature>
<sequence>MAVDPITDYSQTQRMVLLIDLNPLLHLQDPTPYLTSILTSAKILLSFHSLSLSLFTFKLFFSSLSPLLSSSKLYPLVLNSSLSLSFNGPTFTLQSLSQTLNSLPQFHNPSHLPPPQALHLAASMRELVHDYAWDPVIRDPLTGTLLNCNSVVRSNLVVLFSPVCRSLKCLSEFLNVEINDGSLENVDTFCEKFCGFFQNVSDAFDTRDIHFSWVDVRHELGYGEDKIDVDELALEYRFFESGTRRLGWGFCSTDSIVLGSALVPFALIYPKIGTSLRAFDVSDCSEKLNVQLSLNILDVSKKPLECRCCGLELVSLNFLPRSKCDDVLFTRESINAQTGGYQQKIKLWEQFAHGITKLQVKAVLRSSEFVKFEGHLSDSILLRELSGDTDRVQKEALNEFFADRVLEMLAIEFGNLEKKKSTPTWQIILSFLCKEGYLALVSLSNASGGSYMGILRPFTVSSALLSVIDDVHEVDADLCKPDLDLKTHYKLINTQSGPSTSSKHSKAPGEKTINSNMLQDLTWSTFCKSAYEHSVLNLDEVYLSREINDRKKLKFLKCWMKQIKKSVCSGLALLQRSKLNDDVLKDSSNRLTDSHQECEQPIPSFASVGENSLPEASRIQDEADLDFRSETSEAFFSNLSSKIHQGLEFDVVDLRALAERLVNSSVYWLSQKYDRGGTFEGQTPSIKSNDSYDNKVTVELIKLLLRDPKDLAAKHKSNNSLPASDAGSKFCAENSVREYELQILFRMEILQSEIGVTIGESTKLKFVKQICLLLENIQCHMEGGFFGDWNINCYVSRIIKTRYSHTLGDVVHRICNKMDLLLFADEDESPNQLLNSEDSNISWREKAERDEMGDSNRCNGSVSAEDEPPLQQLENDNGSTQGIKQEDHDHKVIAAKERRQRARRFASFTSWMPDLQRVWAPKQKAIMPMSDPLRKLPNRKDRRRESFDTVCETPMTGNKRSCPRRSNVDDDDHQDNGGQLFGSVSKALFQDDT</sequence>
<reference evidence="2" key="1">
    <citation type="journal article" date="2023" name="Science">
        <title>Elucidation of the pathway for biosynthesis of saponin adjuvants from the soapbark tree.</title>
        <authorList>
            <person name="Reed J."/>
            <person name="Orme A."/>
            <person name="El-Demerdash A."/>
            <person name="Owen C."/>
            <person name="Martin L.B.B."/>
            <person name="Misra R.C."/>
            <person name="Kikuchi S."/>
            <person name="Rejzek M."/>
            <person name="Martin A.C."/>
            <person name="Harkess A."/>
            <person name="Leebens-Mack J."/>
            <person name="Louveau T."/>
            <person name="Stephenson M.J."/>
            <person name="Osbourn A."/>
        </authorList>
    </citation>
    <scope>NUCLEOTIDE SEQUENCE</scope>
    <source>
        <strain evidence="2">S10</strain>
    </source>
</reference>
<dbReference type="InterPro" id="IPR026153">
    <property type="entry name" value="Treslin"/>
</dbReference>
<dbReference type="PANTHER" id="PTHR21556">
    <property type="entry name" value="TRESLIN"/>
    <property type="match status" value="1"/>
</dbReference>
<accession>A0AAD7M4Q3</accession>
<comment type="caution">
    <text evidence="2">The sequence shown here is derived from an EMBL/GenBank/DDBJ whole genome shotgun (WGS) entry which is preliminary data.</text>
</comment>
<dbReference type="GO" id="GO:0030174">
    <property type="term" value="P:regulation of DNA-templated DNA replication initiation"/>
    <property type="evidence" value="ECO:0007669"/>
    <property type="project" value="TreeGrafter"/>
</dbReference>
<dbReference type="AlphaFoldDB" id="A0AAD7M4Q3"/>
<dbReference type="GO" id="GO:0007095">
    <property type="term" value="P:mitotic G2 DNA damage checkpoint signaling"/>
    <property type="evidence" value="ECO:0007669"/>
    <property type="project" value="TreeGrafter"/>
</dbReference>
<evidence type="ECO:0000256" key="1">
    <source>
        <dbReference type="SAM" id="MobiDB-lite"/>
    </source>
</evidence>
<feature type="region of interest" description="Disordered" evidence="1">
    <location>
        <begin position="931"/>
        <end position="993"/>
    </location>
</feature>
<gene>
    <name evidence="2" type="ORF">O6P43_008125</name>
</gene>
<dbReference type="GO" id="GO:0003682">
    <property type="term" value="F:chromatin binding"/>
    <property type="evidence" value="ECO:0007669"/>
    <property type="project" value="TreeGrafter"/>
</dbReference>
<feature type="region of interest" description="Disordered" evidence="1">
    <location>
        <begin position="833"/>
        <end position="887"/>
    </location>
</feature>
<organism evidence="2 3">
    <name type="scientific">Quillaja saponaria</name>
    <name type="common">Soap bark tree</name>
    <dbReference type="NCBI Taxonomy" id="32244"/>
    <lineage>
        <taxon>Eukaryota</taxon>
        <taxon>Viridiplantae</taxon>
        <taxon>Streptophyta</taxon>
        <taxon>Embryophyta</taxon>
        <taxon>Tracheophyta</taxon>
        <taxon>Spermatophyta</taxon>
        <taxon>Magnoliopsida</taxon>
        <taxon>eudicotyledons</taxon>
        <taxon>Gunneridae</taxon>
        <taxon>Pentapetalae</taxon>
        <taxon>rosids</taxon>
        <taxon>fabids</taxon>
        <taxon>Fabales</taxon>
        <taxon>Quillajaceae</taxon>
        <taxon>Quillaja</taxon>
    </lineage>
</organism>
<evidence type="ECO:0000313" key="2">
    <source>
        <dbReference type="EMBL" id="KAJ7969848.1"/>
    </source>
</evidence>
<keyword evidence="3" id="KW-1185">Reference proteome</keyword>
<dbReference type="Proteomes" id="UP001163823">
    <property type="component" value="Chromosome 4"/>
</dbReference>
<dbReference type="GO" id="GO:0010212">
    <property type="term" value="P:response to ionizing radiation"/>
    <property type="evidence" value="ECO:0007669"/>
    <property type="project" value="InterPro"/>
</dbReference>
<feature type="compositionally biased region" description="Basic and acidic residues" evidence="1">
    <location>
        <begin position="843"/>
        <end position="854"/>
    </location>
</feature>